<feature type="domain" description="Carbohydrate kinase PfkB" evidence="10">
    <location>
        <begin position="5"/>
        <end position="294"/>
    </location>
</feature>
<evidence type="ECO:0000256" key="2">
    <source>
        <dbReference type="ARBA" id="ARBA00022723"/>
    </source>
</evidence>
<dbReference type="InterPro" id="IPR029056">
    <property type="entry name" value="Ribokinase-like"/>
</dbReference>
<keyword evidence="4 9" id="KW-0418">Kinase</keyword>
<feature type="binding site" evidence="9">
    <location>
        <position position="187"/>
    </location>
    <ligand>
        <name>ATP</name>
        <dbReference type="ChEBI" id="CHEBI:30616"/>
    </ligand>
</feature>
<evidence type="ECO:0000313" key="12">
    <source>
        <dbReference type="Proteomes" id="UP000186004"/>
    </source>
</evidence>
<evidence type="ECO:0000313" key="11">
    <source>
        <dbReference type="EMBL" id="SIQ82876.1"/>
    </source>
</evidence>
<comment type="pathway">
    <text evidence="9">Carbohydrate metabolism; D-ribose degradation; D-ribose 5-phosphate from beta-D-ribopyranose: step 2/2.</text>
</comment>
<feature type="binding site" evidence="9">
    <location>
        <begin position="250"/>
        <end position="251"/>
    </location>
    <ligand>
        <name>ATP</name>
        <dbReference type="ChEBI" id="CHEBI:30616"/>
    </ligand>
</feature>
<dbReference type="RefSeq" id="WP_076469820.1">
    <property type="nucleotide sequence ID" value="NZ_FTNF01000004.1"/>
</dbReference>
<keyword evidence="3 9" id="KW-0547">Nucleotide-binding</keyword>
<dbReference type="PANTHER" id="PTHR10584:SF166">
    <property type="entry name" value="RIBOKINASE"/>
    <property type="match status" value="1"/>
</dbReference>
<feature type="binding site" evidence="9">
    <location>
        <position position="251"/>
    </location>
    <ligand>
        <name>substrate</name>
    </ligand>
</feature>
<dbReference type="InterPro" id="IPR011877">
    <property type="entry name" value="Ribokinase"/>
</dbReference>
<evidence type="ECO:0000256" key="4">
    <source>
        <dbReference type="ARBA" id="ARBA00022777"/>
    </source>
</evidence>
<dbReference type="SUPFAM" id="SSF53613">
    <property type="entry name" value="Ribokinase-like"/>
    <property type="match status" value="1"/>
</dbReference>
<evidence type="ECO:0000256" key="5">
    <source>
        <dbReference type="ARBA" id="ARBA00022840"/>
    </source>
</evidence>
<keyword evidence="1 9" id="KW-0808">Transferase</keyword>
<evidence type="ECO:0000256" key="8">
    <source>
        <dbReference type="ARBA" id="ARBA00023277"/>
    </source>
</evidence>
<keyword evidence="2 9" id="KW-0479">Metal-binding</keyword>
<feature type="binding site" evidence="9">
    <location>
        <begin position="41"/>
        <end position="45"/>
    </location>
    <ligand>
        <name>substrate</name>
    </ligand>
</feature>
<dbReference type="EC" id="2.7.1.15" evidence="9"/>
<dbReference type="OrthoDB" id="9775849at2"/>
<dbReference type="GO" id="GO:0046872">
    <property type="term" value="F:metal ion binding"/>
    <property type="evidence" value="ECO:0007669"/>
    <property type="project" value="UniProtKB-KW"/>
</dbReference>
<dbReference type="InterPro" id="IPR002139">
    <property type="entry name" value="Ribo/fructo_kinase"/>
</dbReference>
<dbReference type="Proteomes" id="UP000186004">
    <property type="component" value="Unassembled WGS sequence"/>
</dbReference>
<keyword evidence="8 9" id="KW-0119">Carbohydrate metabolism</keyword>
<gene>
    <name evidence="9" type="primary">rbsK</name>
    <name evidence="11" type="ORF">SAMN05444858_104296</name>
</gene>
<comment type="caution">
    <text evidence="9">Lacks conserved residue(s) required for the propagation of feature annotation.</text>
</comment>
<comment type="function">
    <text evidence="9">Catalyzes the phosphorylation of ribose at O-5 in a reaction requiring ATP and magnesium. The resulting D-ribose-5-phosphate can then be used either for sythesis of nucleotides, histidine, and tryptophan, or as a component of the pentose phosphate pathway.</text>
</comment>
<proteinExistence type="inferred from homology"/>
<evidence type="ECO:0000256" key="3">
    <source>
        <dbReference type="ARBA" id="ARBA00022741"/>
    </source>
</evidence>
<evidence type="ECO:0000259" key="10">
    <source>
        <dbReference type="Pfam" id="PF00294"/>
    </source>
</evidence>
<feature type="binding site" evidence="9">
    <location>
        <begin position="13"/>
        <end position="15"/>
    </location>
    <ligand>
        <name>substrate</name>
    </ligand>
</feature>
<dbReference type="PRINTS" id="PR00990">
    <property type="entry name" value="RIBOKINASE"/>
</dbReference>
<dbReference type="Pfam" id="PF00294">
    <property type="entry name" value="PfkB"/>
    <property type="match status" value="1"/>
</dbReference>
<dbReference type="GO" id="GO:0005524">
    <property type="term" value="F:ATP binding"/>
    <property type="evidence" value="ECO:0007669"/>
    <property type="project" value="UniProtKB-UniRule"/>
</dbReference>
<comment type="catalytic activity">
    <reaction evidence="9">
        <text>D-ribose + ATP = D-ribose 5-phosphate + ADP + H(+)</text>
        <dbReference type="Rhea" id="RHEA:13697"/>
        <dbReference type="ChEBI" id="CHEBI:15378"/>
        <dbReference type="ChEBI" id="CHEBI:30616"/>
        <dbReference type="ChEBI" id="CHEBI:47013"/>
        <dbReference type="ChEBI" id="CHEBI:78346"/>
        <dbReference type="ChEBI" id="CHEBI:456216"/>
        <dbReference type="EC" id="2.7.1.15"/>
    </reaction>
</comment>
<comment type="cofactor">
    <cofactor evidence="9">
        <name>Mg(2+)</name>
        <dbReference type="ChEBI" id="CHEBI:18420"/>
    </cofactor>
    <text evidence="9">Requires a divalent cation, most likely magnesium in vivo, as an electrophilic catalyst to aid phosphoryl group transfer. It is the chelate of the metal and the nucleotide that is the actual substrate.</text>
</comment>
<organism evidence="11 12">
    <name type="scientific">Micromonospora avicenniae</name>
    <dbReference type="NCBI Taxonomy" id="1198245"/>
    <lineage>
        <taxon>Bacteria</taxon>
        <taxon>Bacillati</taxon>
        <taxon>Actinomycetota</taxon>
        <taxon>Actinomycetes</taxon>
        <taxon>Micromonosporales</taxon>
        <taxon>Micromonosporaceae</taxon>
        <taxon>Micromonospora</taxon>
    </lineage>
</organism>
<evidence type="ECO:0000256" key="7">
    <source>
        <dbReference type="ARBA" id="ARBA00022958"/>
    </source>
</evidence>
<comment type="subcellular location">
    <subcellularLocation>
        <location evidence="9">Cytoplasm</location>
    </subcellularLocation>
</comment>
<dbReference type="PANTHER" id="PTHR10584">
    <property type="entry name" value="SUGAR KINASE"/>
    <property type="match status" value="1"/>
</dbReference>
<dbReference type="HAMAP" id="MF_01987">
    <property type="entry name" value="Ribokinase"/>
    <property type="match status" value="1"/>
</dbReference>
<feature type="binding site" evidence="9">
    <location>
        <position position="287"/>
    </location>
    <ligand>
        <name>K(+)</name>
        <dbReference type="ChEBI" id="CHEBI:29103"/>
    </ligand>
</feature>
<accession>A0A1N6VYZ6</accession>
<comment type="subunit">
    <text evidence="9">Homodimer.</text>
</comment>
<dbReference type="Gene3D" id="3.40.1190.20">
    <property type="match status" value="1"/>
</dbReference>
<feature type="binding site" evidence="9">
    <location>
        <position position="282"/>
    </location>
    <ligand>
        <name>K(+)</name>
        <dbReference type="ChEBI" id="CHEBI:29103"/>
    </ligand>
</feature>
<comment type="similarity">
    <text evidence="9">Belongs to the carbohydrate kinase PfkB family. Ribokinase subfamily.</text>
</comment>
<evidence type="ECO:0000256" key="1">
    <source>
        <dbReference type="ARBA" id="ARBA00022679"/>
    </source>
</evidence>
<evidence type="ECO:0000256" key="6">
    <source>
        <dbReference type="ARBA" id="ARBA00022842"/>
    </source>
</evidence>
<dbReference type="STRING" id="1198245.SAMN05444858_104296"/>
<comment type="activity regulation">
    <text evidence="9">Activated by a monovalent cation that binds near, but not in, the active site. The most likely occupant of the site in vivo is potassium. Ion binding induces a conformational change that may alter substrate affinity.</text>
</comment>
<sequence>MTTGKIVVLGSLNMDLSIRVPRLPRPGETVAGTEMVRGTGGKGANQALAARRLGAQVALVGVVGADQFGAELRDDLAASGVDVSGVAVASEVATGVALIVVDPDGENMITISPGANATLTAPDLRAQLDGAHALLLQLEVPVDACRVAADAARSAGVPVVLNAAPLPDHPSDDLAELIRGSDVLVVNETEATGLAGGAASANDAARILRDLGVPEVVVTLGEHGAIAADRTGVTHVPAFSVDAVDAVGAGDAFCAEFALARTAGGADLATATRRACAAGGLAASRPGAAASLPHRDEVDRLFGAPTYDSAEVTIHAT</sequence>
<name>A0A1N6VYZ6_9ACTN</name>
<protein>
    <recommendedName>
        <fullName evidence="9">Ribokinase</fullName>
        <shortName evidence="9">RK</shortName>
        <ecNumber evidence="9">2.7.1.15</ecNumber>
    </recommendedName>
</protein>
<feature type="binding site" evidence="9">
    <location>
        <position position="291"/>
    </location>
    <ligand>
        <name>K(+)</name>
        <dbReference type="ChEBI" id="CHEBI:29103"/>
    </ligand>
</feature>
<dbReference type="CDD" id="cd01174">
    <property type="entry name" value="ribokinase"/>
    <property type="match status" value="1"/>
</dbReference>
<keyword evidence="5 9" id="KW-0067">ATP-binding</keyword>
<reference evidence="11 12" key="1">
    <citation type="submission" date="2017-01" db="EMBL/GenBank/DDBJ databases">
        <authorList>
            <person name="Mah S.A."/>
            <person name="Swanson W.J."/>
            <person name="Moy G.W."/>
            <person name="Vacquier V.D."/>
        </authorList>
    </citation>
    <scope>NUCLEOTIDE SEQUENCE [LARGE SCALE GENOMIC DNA]</scope>
    <source>
        <strain evidence="11 12">DSM 45758</strain>
    </source>
</reference>
<feature type="binding site" evidence="9">
    <location>
        <position position="285"/>
    </location>
    <ligand>
        <name>K(+)</name>
        <dbReference type="ChEBI" id="CHEBI:29103"/>
    </ligand>
</feature>
<dbReference type="GO" id="GO:0005829">
    <property type="term" value="C:cytosol"/>
    <property type="evidence" value="ECO:0007669"/>
    <property type="project" value="TreeGrafter"/>
</dbReference>
<dbReference type="GO" id="GO:0004747">
    <property type="term" value="F:ribokinase activity"/>
    <property type="evidence" value="ECO:0007669"/>
    <property type="project" value="UniProtKB-UniRule"/>
</dbReference>
<dbReference type="InterPro" id="IPR011611">
    <property type="entry name" value="PfkB_dom"/>
</dbReference>
<feature type="binding site" evidence="9">
    <location>
        <begin position="219"/>
        <end position="224"/>
    </location>
    <ligand>
        <name>ATP</name>
        <dbReference type="ChEBI" id="CHEBI:30616"/>
    </ligand>
</feature>
<dbReference type="AlphaFoldDB" id="A0A1N6VYZ6"/>
<keyword evidence="12" id="KW-1185">Reference proteome</keyword>
<keyword evidence="7 9" id="KW-0630">Potassium</keyword>
<dbReference type="UniPathway" id="UPA00916">
    <property type="reaction ID" value="UER00889"/>
</dbReference>
<keyword evidence="6 9" id="KW-0460">Magnesium</keyword>
<keyword evidence="9" id="KW-0963">Cytoplasm</keyword>
<feature type="binding site" evidence="9">
    <location>
        <position position="247"/>
    </location>
    <ligand>
        <name>K(+)</name>
        <dbReference type="ChEBI" id="CHEBI:29103"/>
    </ligand>
</feature>
<feature type="active site" description="Proton acceptor" evidence="9">
    <location>
        <position position="251"/>
    </location>
</feature>
<feature type="binding site" evidence="9">
    <location>
        <position position="245"/>
    </location>
    <ligand>
        <name>K(+)</name>
        <dbReference type="ChEBI" id="CHEBI:29103"/>
    </ligand>
</feature>
<dbReference type="EMBL" id="FTNF01000004">
    <property type="protein sequence ID" value="SIQ82876.1"/>
    <property type="molecule type" value="Genomic_DNA"/>
</dbReference>
<dbReference type="GO" id="GO:0019303">
    <property type="term" value="P:D-ribose catabolic process"/>
    <property type="evidence" value="ECO:0007669"/>
    <property type="project" value="UniProtKB-UniRule"/>
</dbReference>
<feature type="binding site" evidence="9">
    <location>
        <position position="139"/>
    </location>
    <ligand>
        <name>substrate</name>
    </ligand>
</feature>
<evidence type="ECO:0000256" key="9">
    <source>
        <dbReference type="HAMAP-Rule" id="MF_01987"/>
    </source>
</evidence>